<comment type="caution">
    <text evidence="5">The sequence shown here is derived from an EMBL/GenBank/DDBJ whole genome shotgun (WGS) entry which is preliminary data.</text>
</comment>
<dbReference type="InterPro" id="IPR051048">
    <property type="entry name" value="Peptidase_S8/S53_subtilisin"/>
</dbReference>
<dbReference type="PROSITE" id="PS51892">
    <property type="entry name" value="SUBTILASE"/>
    <property type="match status" value="1"/>
</dbReference>
<dbReference type="PANTHER" id="PTHR43399">
    <property type="entry name" value="SUBTILISIN-RELATED"/>
    <property type="match status" value="1"/>
</dbReference>
<name>A0A4U3KQQ4_9BACT</name>
<dbReference type="Pfam" id="PF00082">
    <property type="entry name" value="Peptidase_S8"/>
    <property type="match status" value="1"/>
</dbReference>
<dbReference type="Gene3D" id="2.60.120.380">
    <property type="match status" value="1"/>
</dbReference>
<evidence type="ECO:0000256" key="3">
    <source>
        <dbReference type="SAM" id="SignalP"/>
    </source>
</evidence>
<feature type="chain" id="PRO_5020693126" evidence="3">
    <location>
        <begin position="25"/>
        <end position="955"/>
    </location>
</feature>
<dbReference type="GO" id="GO:0006508">
    <property type="term" value="P:proteolysis"/>
    <property type="evidence" value="ECO:0007669"/>
    <property type="project" value="InterPro"/>
</dbReference>
<feature type="signal peptide" evidence="3">
    <location>
        <begin position="1"/>
        <end position="24"/>
    </location>
</feature>
<protein>
    <submittedName>
        <fullName evidence="5">T9SS type A sorting domain-containing protein</fullName>
    </submittedName>
</protein>
<evidence type="ECO:0000256" key="2">
    <source>
        <dbReference type="PROSITE-ProRule" id="PRU01240"/>
    </source>
</evidence>
<feature type="domain" description="Peptidase S8/S53" evidence="4">
    <location>
        <begin position="239"/>
        <end position="457"/>
    </location>
</feature>
<sequence>MSKHHIRYYIILLCFLIMQSNTDAQVNTKAYRDSIFNKYAANPVYQFKEGQPYYVVAWDSTIPQNINIVRQLGERVSIVALTSQQAFYSLQQVRIAKAGDWWKFSPSAALLLKNTCKEQTFIISSYNTDTLFNLLQTLKSDLKIISVNRPSHSIVVKATGNFIQKKLLPLKEVLFIDVRAEPHTEISVIGYDRSFDGLNAVDYSIPGADGKNIVTGVKEQKIDESDLDLYKRVLPSPISSANITNHATVIATLIGGAGNRFYDGRGIAYACHFFSSSFENLFADDAAILNANGVTLQNHSYGTIIQQFYGAEAVSYDADAWQNKNFVHVFSAGNEGTSIAVDGPYVNIPGFANLTGNFKTAKNVITVGAMDNKGNIPAQSSAGPLYDGRLAPQLIALGPGGTSDAAAIVSGTVAVMQQVYADSNAHAIPAASLIKAVLYNTAEDVYNTGIDYKTGYGLLNSYAAIRSIQQKEYNSGFVANDQYWTKNIIVPANAAQLKITLAWTDSAATLNNNKALINDLDLEVQELNTRAIYKPWVLNTSANANSLSAPPTRRRDSLNTSEQVSIPLPAAGTYQVKVIGSSVSTPVLPFHIAYHVDTLNTFVFTSPQHASDVNREEDPYVFIKWKTFVADSNQTGNLYISYNGGTSWQLLQQSLKLYTNQYQWLIKDTNSRAVLKMETSFGNFLSKEFIISQELRPSVDFFCADSFRLSWNKYVYADAYKIYTLTDSPYLKDILTVSDTFVVIKRSLHPELVYAVEPVLSNKLPAARSIALNVAAQGVQCFYKTFYYNLLGGNNLELVLELGAPDYIDSVFFEQVTANGEPLQTYSGTKVNSSSIYKRLISSTPTGTSYWKASIKLKNGAVLYTEIISVLTSGKKYIFFYPNPVLRYGSLKYMLQQDLPSDSKLQLFDITGRLLKNYEEMPNNIDLQTFAPGVFIYKLFSSDNHLLETGKLVVQ</sequence>
<evidence type="ECO:0000256" key="1">
    <source>
        <dbReference type="ARBA" id="ARBA00011073"/>
    </source>
</evidence>
<organism evidence="5 6">
    <name type="scientific">Ilyomonas limi</name>
    <dbReference type="NCBI Taxonomy" id="2575867"/>
    <lineage>
        <taxon>Bacteria</taxon>
        <taxon>Pseudomonadati</taxon>
        <taxon>Bacteroidota</taxon>
        <taxon>Chitinophagia</taxon>
        <taxon>Chitinophagales</taxon>
        <taxon>Chitinophagaceae</taxon>
        <taxon>Ilyomonas</taxon>
    </lineage>
</organism>
<dbReference type="SUPFAM" id="SSF52743">
    <property type="entry name" value="Subtilisin-like"/>
    <property type="match status" value="1"/>
</dbReference>
<reference evidence="5 6" key="1">
    <citation type="submission" date="2019-05" db="EMBL/GenBank/DDBJ databases">
        <title>Panacibacter sp. strain 17mud1-8 Genome sequencing and assembly.</title>
        <authorList>
            <person name="Chhetri G."/>
        </authorList>
    </citation>
    <scope>NUCLEOTIDE SEQUENCE [LARGE SCALE GENOMIC DNA]</scope>
    <source>
        <strain evidence="5 6">17mud1-8</strain>
    </source>
</reference>
<dbReference type="Proteomes" id="UP000305848">
    <property type="component" value="Unassembled WGS sequence"/>
</dbReference>
<dbReference type="AlphaFoldDB" id="A0A4U3KQQ4"/>
<dbReference type="EMBL" id="SZQL01000031">
    <property type="protein sequence ID" value="TKK64590.1"/>
    <property type="molecule type" value="Genomic_DNA"/>
</dbReference>
<keyword evidence="3" id="KW-0732">Signal</keyword>
<evidence type="ECO:0000313" key="5">
    <source>
        <dbReference type="EMBL" id="TKK64590.1"/>
    </source>
</evidence>
<dbReference type="PANTHER" id="PTHR43399:SF4">
    <property type="entry name" value="CELL WALL-ASSOCIATED PROTEASE"/>
    <property type="match status" value="1"/>
</dbReference>
<dbReference type="GO" id="GO:0004252">
    <property type="term" value="F:serine-type endopeptidase activity"/>
    <property type="evidence" value="ECO:0007669"/>
    <property type="project" value="InterPro"/>
</dbReference>
<gene>
    <name evidence="5" type="ORF">FC093_22230</name>
</gene>
<dbReference type="Gene3D" id="3.40.50.200">
    <property type="entry name" value="Peptidase S8/S53 domain"/>
    <property type="match status" value="1"/>
</dbReference>
<keyword evidence="6" id="KW-1185">Reference proteome</keyword>
<dbReference type="NCBIfam" id="TIGR04183">
    <property type="entry name" value="Por_Secre_tail"/>
    <property type="match status" value="1"/>
</dbReference>
<accession>A0A4U3KQQ4</accession>
<proteinExistence type="inferred from homology"/>
<dbReference type="OrthoDB" id="9792152at2"/>
<dbReference type="InterPro" id="IPR036852">
    <property type="entry name" value="Peptidase_S8/S53_dom_sf"/>
</dbReference>
<comment type="similarity">
    <text evidence="1 2">Belongs to the peptidase S8 family.</text>
</comment>
<evidence type="ECO:0000313" key="6">
    <source>
        <dbReference type="Proteomes" id="UP000305848"/>
    </source>
</evidence>
<evidence type="ECO:0000259" key="4">
    <source>
        <dbReference type="Pfam" id="PF00082"/>
    </source>
</evidence>
<dbReference type="InterPro" id="IPR026444">
    <property type="entry name" value="Secre_tail"/>
</dbReference>
<comment type="caution">
    <text evidence="2">Lacks conserved residue(s) required for the propagation of feature annotation.</text>
</comment>
<dbReference type="InterPro" id="IPR000209">
    <property type="entry name" value="Peptidase_S8/S53_dom"/>
</dbReference>